<dbReference type="SUPFAM" id="SSF56935">
    <property type="entry name" value="Porins"/>
    <property type="match status" value="1"/>
</dbReference>
<comment type="subcellular location">
    <subcellularLocation>
        <location evidence="1 14">Cell outer membrane</location>
        <topology evidence="1 14">Multi-pass membrane protein</topology>
    </subcellularLocation>
</comment>
<evidence type="ECO:0000256" key="5">
    <source>
        <dbReference type="ARBA" id="ARBA00022496"/>
    </source>
</evidence>
<evidence type="ECO:0000256" key="8">
    <source>
        <dbReference type="ARBA" id="ARBA00023004"/>
    </source>
</evidence>
<evidence type="ECO:0000256" key="11">
    <source>
        <dbReference type="ARBA" id="ARBA00023136"/>
    </source>
</evidence>
<evidence type="ECO:0000256" key="6">
    <source>
        <dbReference type="ARBA" id="ARBA00022692"/>
    </source>
</evidence>
<evidence type="ECO:0000256" key="7">
    <source>
        <dbReference type="ARBA" id="ARBA00022729"/>
    </source>
</evidence>
<evidence type="ECO:0000256" key="13">
    <source>
        <dbReference type="ARBA" id="ARBA00023237"/>
    </source>
</evidence>
<keyword evidence="4 14" id="KW-1134">Transmembrane beta strand</keyword>
<dbReference type="InterPro" id="IPR037066">
    <property type="entry name" value="Plug_dom_sf"/>
</dbReference>
<dbReference type="RefSeq" id="WP_155043964.1">
    <property type="nucleotide sequence ID" value="NZ_WMIH01000004.1"/>
</dbReference>
<dbReference type="GO" id="GO:0015344">
    <property type="term" value="F:siderophore uptake transmembrane transporter activity"/>
    <property type="evidence" value="ECO:0007669"/>
    <property type="project" value="TreeGrafter"/>
</dbReference>
<dbReference type="InterPro" id="IPR036942">
    <property type="entry name" value="Beta-barrel_TonB_sf"/>
</dbReference>
<evidence type="ECO:0000256" key="12">
    <source>
        <dbReference type="ARBA" id="ARBA00023170"/>
    </source>
</evidence>
<comment type="similarity">
    <text evidence="2 14 15">Belongs to the TonB-dependent receptor family.</text>
</comment>
<keyword evidence="13 14" id="KW-0998">Cell outer membrane</keyword>
<evidence type="ECO:0000256" key="9">
    <source>
        <dbReference type="ARBA" id="ARBA00023065"/>
    </source>
</evidence>
<evidence type="ECO:0000256" key="2">
    <source>
        <dbReference type="ARBA" id="ARBA00009810"/>
    </source>
</evidence>
<evidence type="ECO:0000259" key="18">
    <source>
        <dbReference type="Pfam" id="PF07715"/>
    </source>
</evidence>
<feature type="domain" description="TonB-dependent receptor-like beta-barrel" evidence="17">
    <location>
        <begin position="258"/>
        <end position="692"/>
    </location>
</feature>
<feature type="chain" id="PRO_5026771763" evidence="16">
    <location>
        <begin position="33"/>
        <end position="723"/>
    </location>
</feature>
<dbReference type="NCBIfam" id="TIGR01783">
    <property type="entry name" value="TonB-siderophor"/>
    <property type="match status" value="1"/>
</dbReference>
<evidence type="ECO:0000256" key="4">
    <source>
        <dbReference type="ARBA" id="ARBA00022452"/>
    </source>
</evidence>
<accession>A0A6L6IV73</accession>
<sequence>MYPVIPFPGLYRSTALCAGVLTVLANSASAQDADPARTTVLDEVVITAAPATTTEDSNSWTTEWMRSATGLVLSQKETPQSTSVITHQQMQDRNITTISETLEAATGITVQAYESDRTNYYSRGFPIDAYQYDGVPIPRDGVWQFGDNNPDMALYDHVEIVRGATGLMQGAGEPGASINFVRKRPTQDFRSEAAVSLAYPKGGRVESDISGPLNDSGTIRGRLVGVVDSRDGILDGYHKDKYVLFGALEADLTDSTILSTGLSYQKTNADGVTWGGLQPFFTDGGLIDWDKGASTGQDWTYVNTKRTEFYASLEHVFQNGWTGRLVYTHVKNDMDATLAWLYGTPDRITGDGLSGYGTRYDGGYKQNNLNAILNGDFQAFGRDHQFVLGAMYSKGEGKYFGYGAGATQPVNIYRLNDMPAPVLSDTATYTDASEAKQYAIYATGRFGVTEQLHILAGARVNWWDGATGDGTTNSASYRFSGEVTPYVGFTYDITPTYTAYGSVASIYKPTLSQDVNRQYLDPTYGWNYELGLKADLMDGALQASAAVFQTDQKDVAQYLYWIPEENRSVYTSIDGTATRGFELELAGAINDRWNVSGGYTYRESEDRDGNPLYVDQPKHTLKLATDYRVPNLLDDKLTIGGALRWQSDTDSMDFTSNVEQPNVHQGSYTVFDLNTSYQIDARTELSMSVNNVFDKKYYSTTGFSDTVVYGEARTAEITLRAKF</sequence>
<keyword evidence="10 15" id="KW-0798">TonB box</keyword>
<dbReference type="GO" id="GO:0038023">
    <property type="term" value="F:signaling receptor activity"/>
    <property type="evidence" value="ECO:0007669"/>
    <property type="project" value="InterPro"/>
</dbReference>
<feature type="domain" description="TonB-dependent receptor plug" evidence="18">
    <location>
        <begin position="75"/>
        <end position="176"/>
    </location>
</feature>
<dbReference type="PANTHER" id="PTHR32552:SF74">
    <property type="entry name" value="HYDROXAMATE SIDEROPHORE RECEPTOR FHUE"/>
    <property type="match status" value="1"/>
</dbReference>
<proteinExistence type="inferred from homology"/>
<keyword evidence="12 19" id="KW-0675">Receptor</keyword>
<keyword evidence="6 14" id="KW-0812">Transmembrane</keyword>
<organism evidence="19 20">
    <name type="scientific">Paracoccus shanxieyensis</name>
    <dbReference type="NCBI Taxonomy" id="2675752"/>
    <lineage>
        <taxon>Bacteria</taxon>
        <taxon>Pseudomonadati</taxon>
        <taxon>Pseudomonadota</taxon>
        <taxon>Alphaproteobacteria</taxon>
        <taxon>Rhodobacterales</taxon>
        <taxon>Paracoccaceae</taxon>
        <taxon>Paracoccus</taxon>
    </lineage>
</organism>
<keyword evidence="3 14" id="KW-0813">Transport</keyword>
<feature type="signal peptide" evidence="16">
    <location>
        <begin position="1"/>
        <end position="32"/>
    </location>
</feature>
<evidence type="ECO:0000256" key="1">
    <source>
        <dbReference type="ARBA" id="ARBA00004571"/>
    </source>
</evidence>
<evidence type="ECO:0000313" key="20">
    <source>
        <dbReference type="Proteomes" id="UP000478740"/>
    </source>
</evidence>
<keyword evidence="7 16" id="KW-0732">Signal</keyword>
<comment type="caution">
    <text evidence="19">The sequence shown here is derived from an EMBL/GenBank/DDBJ whole genome shotgun (WGS) entry which is preliminary data.</text>
</comment>
<evidence type="ECO:0000256" key="3">
    <source>
        <dbReference type="ARBA" id="ARBA00022448"/>
    </source>
</evidence>
<dbReference type="Gene3D" id="2.40.170.20">
    <property type="entry name" value="TonB-dependent receptor, beta-barrel domain"/>
    <property type="match status" value="1"/>
</dbReference>
<evidence type="ECO:0000256" key="14">
    <source>
        <dbReference type="PROSITE-ProRule" id="PRU01360"/>
    </source>
</evidence>
<dbReference type="Pfam" id="PF07715">
    <property type="entry name" value="Plug"/>
    <property type="match status" value="1"/>
</dbReference>
<evidence type="ECO:0000259" key="17">
    <source>
        <dbReference type="Pfam" id="PF00593"/>
    </source>
</evidence>
<reference evidence="19 20" key="1">
    <citation type="submission" date="2019-11" db="EMBL/GenBank/DDBJ databases">
        <authorList>
            <person name="Dong K."/>
        </authorList>
    </citation>
    <scope>NUCLEOTIDE SEQUENCE [LARGE SCALE GENOMIC DNA]</scope>
    <source>
        <strain evidence="19 20">DK608</strain>
    </source>
</reference>
<evidence type="ECO:0000256" key="10">
    <source>
        <dbReference type="ARBA" id="ARBA00023077"/>
    </source>
</evidence>
<keyword evidence="5" id="KW-0410">Iron transport</keyword>
<protein>
    <submittedName>
        <fullName evidence="19">TonB-dependent siderophore receptor</fullName>
    </submittedName>
</protein>
<dbReference type="EMBL" id="WMII01000005">
    <property type="protein sequence ID" value="MTH64103.1"/>
    <property type="molecule type" value="Genomic_DNA"/>
</dbReference>
<dbReference type="Gene3D" id="2.170.130.10">
    <property type="entry name" value="TonB-dependent receptor, plug domain"/>
    <property type="match status" value="1"/>
</dbReference>
<dbReference type="AlphaFoldDB" id="A0A6L6IV73"/>
<dbReference type="InterPro" id="IPR010105">
    <property type="entry name" value="TonB_sidphr_rcpt"/>
</dbReference>
<evidence type="ECO:0000313" key="19">
    <source>
        <dbReference type="EMBL" id="MTH64103.1"/>
    </source>
</evidence>
<keyword evidence="9" id="KW-0406">Ion transport</keyword>
<name>A0A6L6IV73_9RHOB</name>
<dbReference type="PROSITE" id="PS52016">
    <property type="entry name" value="TONB_DEPENDENT_REC_3"/>
    <property type="match status" value="1"/>
</dbReference>
<dbReference type="InterPro" id="IPR012910">
    <property type="entry name" value="Plug_dom"/>
</dbReference>
<evidence type="ECO:0000256" key="15">
    <source>
        <dbReference type="RuleBase" id="RU003357"/>
    </source>
</evidence>
<keyword evidence="20" id="KW-1185">Reference proteome</keyword>
<gene>
    <name evidence="19" type="ORF">GL284_07465</name>
</gene>
<dbReference type="InterPro" id="IPR000531">
    <property type="entry name" value="Beta-barrel_TonB"/>
</dbReference>
<dbReference type="GO" id="GO:0009279">
    <property type="term" value="C:cell outer membrane"/>
    <property type="evidence" value="ECO:0007669"/>
    <property type="project" value="UniProtKB-SubCell"/>
</dbReference>
<evidence type="ECO:0000256" key="16">
    <source>
        <dbReference type="SAM" id="SignalP"/>
    </source>
</evidence>
<dbReference type="Pfam" id="PF00593">
    <property type="entry name" value="TonB_dep_Rec_b-barrel"/>
    <property type="match status" value="1"/>
</dbReference>
<keyword evidence="8" id="KW-0408">Iron</keyword>
<dbReference type="FunFam" id="2.170.130.10:FF:000010">
    <property type="entry name" value="Ferripyoverdine receptor"/>
    <property type="match status" value="1"/>
</dbReference>
<dbReference type="PANTHER" id="PTHR32552">
    <property type="entry name" value="FERRICHROME IRON RECEPTOR-RELATED"/>
    <property type="match status" value="1"/>
</dbReference>
<dbReference type="GO" id="GO:0015891">
    <property type="term" value="P:siderophore transport"/>
    <property type="evidence" value="ECO:0007669"/>
    <property type="project" value="InterPro"/>
</dbReference>
<keyword evidence="11 14" id="KW-0472">Membrane</keyword>
<dbReference type="CDD" id="cd01347">
    <property type="entry name" value="ligand_gated_channel"/>
    <property type="match status" value="1"/>
</dbReference>
<dbReference type="Proteomes" id="UP000478740">
    <property type="component" value="Unassembled WGS sequence"/>
</dbReference>
<dbReference type="InterPro" id="IPR039426">
    <property type="entry name" value="TonB-dep_rcpt-like"/>
</dbReference>